<evidence type="ECO:0000313" key="1">
    <source>
        <dbReference type="EMBL" id="GFY45652.1"/>
    </source>
</evidence>
<evidence type="ECO:0000313" key="2">
    <source>
        <dbReference type="Proteomes" id="UP000886998"/>
    </source>
</evidence>
<name>A0A8X6X284_9ARAC</name>
<reference evidence="1" key="1">
    <citation type="submission" date="2020-08" db="EMBL/GenBank/DDBJ databases">
        <title>Multicomponent nature underlies the extraordinary mechanical properties of spider dragline silk.</title>
        <authorList>
            <person name="Kono N."/>
            <person name="Nakamura H."/>
            <person name="Mori M."/>
            <person name="Yoshida Y."/>
            <person name="Ohtoshi R."/>
            <person name="Malay A.D."/>
            <person name="Moran D.A.P."/>
            <person name="Tomita M."/>
            <person name="Numata K."/>
            <person name="Arakawa K."/>
        </authorList>
    </citation>
    <scope>NUCLEOTIDE SEQUENCE</scope>
</reference>
<dbReference type="AlphaFoldDB" id="A0A8X6X284"/>
<accession>A0A8X6X284</accession>
<sequence>MSPHHGAQNRSGDVKRRGSFHSCSKDAVWTLTILDYSGFPKSHISIYLDNIYSSQRLFGPRFGHISRCMNTIQCTYSTALQWLFGLQV</sequence>
<dbReference type="Proteomes" id="UP000886998">
    <property type="component" value="Unassembled WGS sequence"/>
</dbReference>
<comment type="caution">
    <text evidence="1">The sequence shown here is derived from an EMBL/GenBank/DDBJ whole genome shotgun (WGS) entry which is preliminary data.</text>
</comment>
<protein>
    <submittedName>
        <fullName evidence="1">Uncharacterized protein</fullName>
    </submittedName>
</protein>
<organism evidence="1 2">
    <name type="scientific">Trichonephila inaurata madagascariensis</name>
    <dbReference type="NCBI Taxonomy" id="2747483"/>
    <lineage>
        <taxon>Eukaryota</taxon>
        <taxon>Metazoa</taxon>
        <taxon>Ecdysozoa</taxon>
        <taxon>Arthropoda</taxon>
        <taxon>Chelicerata</taxon>
        <taxon>Arachnida</taxon>
        <taxon>Araneae</taxon>
        <taxon>Araneomorphae</taxon>
        <taxon>Entelegynae</taxon>
        <taxon>Araneoidea</taxon>
        <taxon>Nephilidae</taxon>
        <taxon>Trichonephila</taxon>
        <taxon>Trichonephila inaurata</taxon>
    </lineage>
</organism>
<dbReference type="EMBL" id="BMAV01004951">
    <property type="protein sequence ID" value="GFY45652.1"/>
    <property type="molecule type" value="Genomic_DNA"/>
</dbReference>
<keyword evidence="2" id="KW-1185">Reference proteome</keyword>
<gene>
    <name evidence="1" type="ORF">TNIN_102281</name>
</gene>
<proteinExistence type="predicted"/>